<protein>
    <submittedName>
        <fullName evidence="1">Uncharacterized protein</fullName>
    </submittedName>
</protein>
<sequence length="338" mass="38110">MVLSVPPSHSLSPSILTNSLRHSHWLTLLFPIADIWDNDGKLSLRINDTANVSGLGKWMLDRTSLLSEERINYQYNLTGKSIVLLGILALLILLSTAPTKGYPITTLSDETTTSTSTEGDDSHSLKIRDLPFASFIANPCSPGTSRSTDRNRSKAQRQSFSITFFQYIKNYGTLYKQDALKVINSSTIEDCSSLNLPNLPNTPTLQELQEMNEEGALKRIYSSLLMHSAHAYFIDHQYLTFGETCSEANTDRERNLAREAVILARKQKHMACMTQMTLEELGYTPDDTNAILNERFTNLQMCSRRALRDCQTMLSIVHLFDVISNYSRSMLESTKDTF</sequence>
<reference evidence="1" key="1">
    <citation type="submission" date="2020-08" db="EMBL/GenBank/DDBJ databases">
        <title>Multicomponent nature underlies the extraordinary mechanical properties of spider dragline silk.</title>
        <authorList>
            <person name="Kono N."/>
            <person name="Nakamura H."/>
            <person name="Mori M."/>
            <person name="Yoshida Y."/>
            <person name="Ohtoshi R."/>
            <person name="Malay A.D."/>
            <person name="Moran D.A.P."/>
            <person name="Tomita M."/>
            <person name="Numata K."/>
            <person name="Arakawa K."/>
        </authorList>
    </citation>
    <scope>NUCLEOTIDE SEQUENCE</scope>
</reference>
<dbReference type="OrthoDB" id="6428991at2759"/>
<dbReference type="Proteomes" id="UP000886998">
    <property type="component" value="Unassembled WGS sequence"/>
</dbReference>
<organism evidence="1 2">
    <name type="scientific">Trichonephila inaurata madagascariensis</name>
    <dbReference type="NCBI Taxonomy" id="2747483"/>
    <lineage>
        <taxon>Eukaryota</taxon>
        <taxon>Metazoa</taxon>
        <taxon>Ecdysozoa</taxon>
        <taxon>Arthropoda</taxon>
        <taxon>Chelicerata</taxon>
        <taxon>Arachnida</taxon>
        <taxon>Araneae</taxon>
        <taxon>Araneomorphae</taxon>
        <taxon>Entelegynae</taxon>
        <taxon>Araneoidea</taxon>
        <taxon>Nephilidae</taxon>
        <taxon>Trichonephila</taxon>
        <taxon>Trichonephila inaurata</taxon>
    </lineage>
</organism>
<dbReference type="EMBL" id="BMAV01014100">
    <property type="protein sequence ID" value="GFY62179.1"/>
    <property type="molecule type" value="Genomic_DNA"/>
</dbReference>
<comment type="caution">
    <text evidence="1">The sequence shown here is derived from an EMBL/GenBank/DDBJ whole genome shotgun (WGS) entry which is preliminary data.</text>
</comment>
<evidence type="ECO:0000313" key="1">
    <source>
        <dbReference type="EMBL" id="GFY62179.1"/>
    </source>
</evidence>
<evidence type="ECO:0000313" key="2">
    <source>
        <dbReference type="Proteomes" id="UP000886998"/>
    </source>
</evidence>
<keyword evidence="2" id="KW-1185">Reference proteome</keyword>
<gene>
    <name evidence="1" type="primary">AVEN_170528_1</name>
    <name evidence="1" type="ORF">TNIN_177202</name>
</gene>
<name>A0A8X7C8W3_9ARAC</name>
<proteinExistence type="predicted"/>
<dbReference type="AlphaFoldDB" id="A0A8X7C8W3"/>
<accession>A0A8X7C8W3</accession>